<dbReference type="InterPro" id="IPR011330">
    <property type="entry name" value="Glyco_hydro/deAcase_b/a-brl"/>
</dbReference>
<keyword evidence="7" id="KW-1185">Reference proteome</keyword>
<dbReference type="NCBIfam" id="TIGR03473">
    <property type="entry name" value="HpnK"/>
    <property type="match status" value="1"/>
</dbReference>
<organism evidence="6 7">
    <name type="scientific">Labrys monachus</name>
    <dbReference type="NCBI Taxonomy" id="217067"/>
    <lineage>
        <taxon>Bacteria</taxon>
        <taxon>Pseudomonadati</taxon>
        <taxon>Pseudomonadota</taxon>
        <taxon>Alphaproteobacteria</taxon>
        <taxon>Hyphomicrobiales</taxon>
        <taxon>Xanthobacteraceae</taxon>
        <taxon>Labrys</taxon>
    </lineage>
</organism>
<dbReference type="SUPFAM" id="SSF88713">
    <property type="entry name" value="Glycoside hydrolase/deacetylase"/>
    <property type="match status" value="1"/>
</dbReference>
<evidence type="ECO:0000313" key="7">
    <source>
        <dbReference type="Proteomes" id="UP001237448"/>
    </source>
</evidence>
<keyword evidence="3" id="KW-0378">Hydrolase</keyword>
<protein>
    <submittedName>
        <fullName evidence="6">Hopanoid biosynthesis associated protein HpnK</fullName>
    </submittedName>
</protein>
<keyword evidence="4" id="KW-0460">Magnesium</keyword>
<dbReference type="Pfam" id="PF04794">
    <property type="entry name" value="YdjC"/>
    <property type="match status" value="1"/>
</dbReference>
<sequence>MPASSRPALIVTADDFGLAHEVNEAVEAAHRSGILTAASLMVGAAGAGEAVAIARRLPSLRVGLHLVLLEDRPVLAPSAVPDLVDAQGLFRRDLVRTGAGMFLRPSVRRQLAAEIAAQFEAFRATGLPLDHVNAHKHYHLHPTVAALVLAIGPRYGMRALRVPLEPAAVIRAIDGGGGGGTAAVMAPWSRLLGYRARRRGLIVPERVFGLAWTGAMTGERIRALVPRAGPQVTEIYTHPATSGGFPGAAPGYRYAEELAGLTAPETRLLAAGAGLRLCGFADLA</sequence>
<dbReference type="InterPro" id="IPR017836">
    <property type="entry name" value="Hopanoid_biosynth-assoc_HpnK"/>
</dbReference>
<accession>A0ABU0FBG6</accession>
<keyword evidence="2" id="KW-0479">Metal-binding</keyword>
<dbReference type="EMBL" id="JAUSVK010000001">
    <property type="protein sequence ID" value="MDQ0391959.1"/>
    <property type="molecule type" value="Genomic_DNA"/>
</dbReference>
<dbReference type="Gene3D" id="3.20.20.370">
    <property type="entry name" value="Glycoside hydrolase/deacetylase"/>
    <property type="match status" value="1"/>
</dbReference>
<dbReference type="PANTHER" id="PTHR31609">
    <property type="entry name" value="YDJC DEACETYLASE FAMILY MEMBER"/>
    <property type="match status" value="1"/>
</dbReference>
<keyword evidence="5" id="KW-0119">Carbohydrate metabolism</keyword>
<comment type="caution">
    <text evidence="6">The sequence shown here is derived from an EMBL/GenBank/DDBJ whole genome shotgun (WGS) entry which is preliminary data.</text>
</comment>
<evidence type="ECO:0000313" key="6">
    <source>
        <dbReference type="EMBL" id="MDQ0391959.1"/>
    </source>
</evidence>
<evidence type="ECO:0000256" key="4">
    <source>
        <dbReference type="ARBA" id="ARBA00022842"/>
    </source>
</evidence>
<dbReference type="Proteomes" id="UP001237448">
    <property type="component" value="Unassembled WGS sequence"/>
</dbReference>
<proteinExistence type="predicted"/>
<dbReference type="InterPro" id="IPR006879">
    <property type="entry name" value="YdjC-like"/>
</dbReference>
<evidence type="ECO:0000256" key="3">
    <source>
        <dbReference type="ARBA" id="ARBA00022801"/>
    </source>
</evidence>
<evidence type="ECO:0000256" key="5">
    <source>
        <dbReference type="ARBA" id="ARBA00023277"/>
    </source>
</evidence>
<name>A0ABU0FBG6_9HYPH</name>
<dbReference type="RefSeq" id="WP_307425114.1">
    <property type="nucleotide sequence ID" value="NZ_JAUSVK010000001.1"/>
</dbReference>
<gene>
    <name evidence="6" type="ORF">J3R73_001751</name>
</gene>
<evidence type="ECO:0000256" key="2">
    <source>
        <dbReference type="ARBA" id="ARBA00022723"/>
    </source>
</evidence>
<dbReference type="PANTHER" id="PTHR31609:SF1">
    <property type="entry name" value="CARBOHYDRATE DEACETYLASE"/>
    <property type="match status" value="1"/>
</dbReference>
<reference evidence="6 7" key="1">
    <citation type="submission" date="2023-07" db="EMBL/GenBank/DDBJ databases">
        <title>Genomic Encyclopedia of Type Strains, Phase IV (KMG-IV): sequencing the most valuable type-strain genomes for metagenomic binning, comparative biology and taxonomic classification.</title>
        <authorList>
            <person name="Goeker M."/>
        </authorList>
    </citation>
    <scope>NUCLEOTIDE SEQUENCE [LARGE SCALE GENOMIC DNA]</scope>
    <source>
        <strain evidence="6 7">DSM 5896</strain>
    </source>
</reference>
<evidence type="ECO:0000256" key="1">
    <source>
        <dbReference type="ARBA" id="ARBA00001946"/>
    </source>
</evidence>
<comment type="cofactor">
    <cofactor evidence="1">
        <name>Mg(2+)</name>
        <dbReference type="ChEBI" id="CHEBI:18420"/>
    </cofactor>
</comment>